<proteinExistence type="predicted"/>
<organism evidence="3 4">
    <name type="scientific">Trypanosoma cruzi</name>
    <dbReference type="NCBI Taxonomy" id="5693"/>
    <lineage>
        <taxon>Eukaryota</taxon>
        <taxon>Discoba</taxon>
        <taxon>Euglenozoa</taxon>
        <taxon>Kinetoplastea</taxon>
        <taxon>Metakinetoplastina</taxon>
        <taxon>Trypanosomatida</taxon>
        <taxon>Trypanosomatidae</taxon>
        <taxon>Trypanosoma</taxon>
        <taxon>Schizotrypanum</taxon>
    </lineage>
</organism>
<dbReference type="VEuPathDB" id="TriTrypDB:ECC02_009180"/>
<dbReference type="VEuPathDB" id="TriTrypDB:TcCLB.506753.90"/>
<dbReference type="VEuPathDB" id="TriTrypDB:C3747_3g53"/>
<dbReference type="VEuPathDB" id="TriTrypDB:TcCL_ESM05565"/>
<feature type="region of interest" description="Disordered" evidence="2">
    <location>
        <begin position="244"/>
        <end position="273"/>
    </location>
</feature>
<keyword evidence="1" id="KW-0175">Coiled coil</keyword>
<evidence type="ECO:0000313" key="4">
    <source>
        <dbReference type="Proteomes" id="UP000246078"/>
    </source>
</evidence>
<dbReference type="Proteomes" id="UP000246078">
    <property type="component" value="Unassembled WGS sequence"/>
</dbReference>
<dbReference type="VEuPathDB" id="TriTrypDB:TcG_05196"/>
<dbReference type="VEuPathDB" id="TriTrypDB:TCDM_05710"/>
<dbReference type="VEuPathDB" id="TriTrypDB:C4B63_1g24"/>
<dbReference type="SUPFAM" id="SSF49899">
    <property type="entry name" value="Concanavalin A-like lectins/glucanases"/>
    <property type="match status" value="2"/>
</dbReference>
<evidence type="ECO:0000256" key="2">
    <source>
        <dbReference type="SAM" id="MobiDB-lite"/>
    </source>
</evidence>
<evidence type="ECO:0000256" key="1">
    <source>
        <dbReference type="SAM" id="Coils"/>
    </source>
</evidence>
<dbReference type="VEuPathDB" id="TriTrypDB:C4B63_1g23"/>
<protein>
    <submittedName>
        <fullName evidence="3">Uncharacterized protein</fullName>
    </submittedName>
</protein>
<name>A0A2V2XKS0_TRYCR</name>
<accession>A0A2V2XKS0</accession>
<evidence type="ECO:0000313" key="3">
    <source>
        <dbReference type="EMBL" id="PWV21120.1"/>
    </source>
</evidence>
<gene>
    <name evidence="3" type="ORF">C3747_3g53</name>
</gene>
<feature type="compositionally biased region" description="Basic residues" evidence="2">
    <location>
        <begin position="1190"/>
        <end position="1200"/>
    </location>
</feature>
<reference evidence="3 4" key="1">
    <citation type="journal article" date="2018" name="Microb. Genom.">
        <title>Expanding an expanded genome: long-read sequencing of Trypanosoma cruzi.</title>
        <authorList>
            <person name="Berna L."/>
            <person name="Rodriguez M."/>
            <person name="Chiribao M.L."/>
            <person name="Parodi-Talice A."/>
            <person name="Pita S."/>
            <person name="Rijo G."/>
            <person name="Alvarez-Valin F."/>
            <person name="Robello C."/>
        </authorList>
    </citation>
    <scope>NUCLEOTIDE SEQUENCE [LARGE SCALE GENOMIC DNA]</scope>
    <source>
        <strain evidence="3 4">TCC</strain>
    </source>
</reference>
<dbReference type="VEuPathDB" id="TriTrypDB:TcBrA4_0022880"/>
<dbReference type="VEuPathDB" id="TriTrypDB:TcCLB.510355.250"/>
<feature type="compositionally biased region" description="Polar residues" evidence="2">
    <location>
        <begin position="254"/>
        <end position="272"/>
    </location>
</feature>
<comment type="caution">
    <text evidence="3">The sequence shown here is derived from an EMBL/GenBank/DDBJ whole genome shotgun (WGS) entry which is preliminary data.</text>
</comment>
<dbReference type="InterPro" id="IPR013320">
    <property type="entry name" value="ConA-like_dom_sf"/>
</dbReference>
<dbReference type="EMBL" id="PRFC01000003">
    <property type="protein sequence ID" value="PWV21120.1"/>
    <property type="molecule type" value="Genomic_DNA"/>
</dbReference>
<dbReference type="VEuPathDB" id="TriTrypDB:Tc_MARK_5567"/>
<feature type="region of interest" description="Disordered" evidence="2">
    <location>
        <begin position="1183"/>
        <end position="1210"/>
    </location>
</feature>
<feature type="coiled-coil region" evidence="1">
    <location>
        <begin position="119"/>
        <end position="146"/>
    </location>
</feature>
<dbReference type="VEuPathDB" id="TriTrypDB:TcYC6_0040640"/>
<sequence>MVLVISVVPNEEGRAVDRRHERYQLSALKGNIAVFYDSRRGPPDPEVACSLSQDTSPDEAPAQPFFVCSFDAIWDALQEDKSSTKVSDADVMEVLMADVGARVAARENVTIINRGAHAHQFVEKILRSLQKRIEESAENAMQVVADELAKEKQMQRLLQLENENNMQVVKEYVKSRNEFTKPARTAIKLSPKLLRNLRQLRKRNLHFLVSEQNAAGRFTVLTAAYRGELVPPCIKGSCLTPQSFKIKPPPRVPTSPQSSRRQKCSTPRNSYLGSRMQRRPTLSTLELLGEVNEEVVVEPLKGNGWGKEIHFYVFDGKTSLLGLPGIPKFENVIKGFTVDFWFRIDSKEPENKRVFLHIMDGQRADIGQLFQISYNCYDQMFEAICIYVRDSTNRVLECLMPLKLDASSEEGEEHFHHFLLNVQSLEEGNLECLFDGQTTALQIVQQEYPVIFNAWPHRLFVGGYMDAFNRPTCVFHGTIFEVRFGLNTTDGPQTIVRWPLLADGEKLKEVMNTTPGEHHETLLNLEKEVGCPPRTAPSLDGNLVVTLGPLGVLGELLCNWRLEIRFRTNVSNRTMSLIGVTDKQCRMQELGIVMNAEPVFGRERFRFHEYNITLYLVDAFGACCSALLRGSEHQNVMDGQWHTLVWKCIDSEANTYRVKVDGVLQELLYLVREGPRRFLPFVDWICLGGHNTRSYKVQRPFYGEIGRFFISVRGIPLATLNMDEGPGAYVLQDTSGRYNHGLLISPLTKAVRRHDVYWFPHMEDIASEGDDFLGKDRIIIHKNNVVSLAAIVFTCEFAPSGVAREVLYDVLGETCVEPRVVENHISDLRPQWKTWRALPESCFRTVDTLVQLEETINSTLACEKPPGHFMFVIRIGDCHVTLLNLHGPVLPSDATYNRSILRWQYAYAISGTKGRREILLNQMIQGVESILLRDTLTPFVTKRLGPLNVNEQSIVTEDIIRSMQNSGKPWFLSAVLHNHLLNAEYGSHIHIFHHLKDRMTVDEAASVALFNRKLLNETKKKASLVIQRNWRAREARIEVMRLRCEREIRERKVEEINSLRMNPIMKAKETLTALLITLHQIDCEAIPPITDEIDELSEILSKHGYAVTYLPNASRTTLMKALSELDEDTSSFVYISGYGGLMNVRQPPLISLHSLYISITEGAGRATLEEECGGAYRRMMQAFRDERPPPKVRKGKRKTNRSQPSKKALQEAELAARQRDELFRMAIAEIEKEETFTREATAEEYDKEVLMIIREIKLATEATNEYERTYKRDSGGMHFVLPCEARLIEPYANTVYGVEELMNIALERQISPLGLQRIVAIDLEPITPMSCGSAWVASSTGYTLKFPYQPQQRRIMSHLLCKAFDGRMPCVSAHFRYAVLKGGIETNSDERDWRSFATYLVSKMQSVCSKAALTELREELDREVPFVAELIPVRGIVLDLDTRERLRRERDSKEVHVVLRYGVGSSHVQPDMFAVFKNVITVGVPLREIAFKNTIYILFTRCNKGIDGLLMEPLLKEIESCRPIGCNVPISVTTTALGVRLFFDNKDPENKLHVSQWANGIVVRSLSWQLPVNSLLGYRILEVDHVEYLYEVKITCSLRNLNRLKKQQRQQPVPMPYSRFLACEVLPNPS</sequence>